<evidence type="ECO:0000313" key="3">
    <source>
        <dbReference type="Proteomes" id="UP001358586"/>
    </source>
</evidence>
<reference evidence="2 3" key="1">
    <citation type="submission" date="2023-03" db="EMBL/GenBank/DDBJ databases">
        <title>WGS of Gossypium arboreum.</title>
        <authorList>
            <person name="Yu D."/>
        </authorList>
    </citation>
    <scope>NUCLEOTIDE SEQUENCE [LARGE SCALE GENOMIC DNA]</scope>
    <source>
        <tissue evidence="2">Leaf</tissue>
    </source>
</reference>
<feature type="compositionally biased region" description="Basic and acidic residues" evidence="1">
    <location>
        <begin position="30"/>
        <end position="44"/>
    </location>
</feature>
<feature type="compositionally biased region" description="Basic and acidic residues" evidence="1">
    <location>
        <begin position="10"/>
        <end position="23"/>
    </location>
</feature>
<feature type="region of interest" description="Disordered" evidence="1">
    <location>
        <begin position="1"/>
        <end position="44"/>
    </location>
</feature>
<protein>
    <submittedName>
        <fullName evidence="2">Uncharacterized protein</fullName>
    </submittedName>
</protein>
<gene>
    <name evidence="2" type="ORF">PVK06_002171</name>
</gene>
<dbReference type="EMBL" id="JARKNE010000001">
    <property type="protein sequence ID" value="KAK5845924.1"/>
    <property type="molecule type" value="Genomic_DNA"/>
</dbReference>
<organism evidence="2 3">
    <name type="scientific">Gossypium arboreum</name>
    <name type="common">Tree cotton</name>
    <name type="synonym">Gossypium nanking</name>
    <dbReference type="NCBI Taxonomy" id="29729"/>
    <lineage>
        <taxon>Eukaryota</taxon>
        <taxon>Viridiplantae</taxon>
        <taxon>Streptophyta</taxon>
        <taxon>Embryophyta</taxon>
        <taxon>Tracheophyta</taxon>
        <taxon>Spermatophyta</taxon>
        <taxon>Magnoliopsida</taxon>
        <taxon>eudicotyledons</taxon>
        <taxon>Gunneridae</taxon>
        <taxon>Pentapetalae</taxon>
        <taxon>rosids</taxon>
        <taxon>malvids</taxon>
        <taxon>Malvales</taxon>
        <taxon>Malvaceae</taxon>
        <taxon>Malvoideae</taxon>
        <taxon>Gossypium</taxon>
    </lineage>
</organism>
<comment type="caution">
    <text evidence="2">The sequence shown here is derived from an EMBL/GenBank/DDBJ whole genome shotgun (WGS) entry which is preliminary data.</text>
</comment>
<evidence type="ECO:0000256" key="1">
    <source>
        <dbReference type="SAM" id="MobiDB-lite"/>
    </source>
</evidence>
<accession>A0ABR0R335</accession>
<evidence type="ECO:0000313" key="2">
    <source>
        <dbReference type="EMBL" id="KAK5845924.1"/>
    </source>
</evidence>
<proteinExistence type="predicted"/>
<name>A0ABR0R335_GOSAR</name>
<dbReference type="Proteomes" id="UP001358586">
    <property type="component" value="Chromosome 1"/>
</dbReference>
<sequence length="98" mass="11426">MMQEIPEALPPRKDDMFDVHNSDYENTGITDDHDEIHGESHTRVNEEVRDELTINMELKSIMNESVKEPIHFFPIEEEMPTKEVEEFDSCSFDNGNKA</sequence>
<keyword evidence="3" id="KW-1185">Reference proteome</keyword>